<dbReference type="EMBL" id="BKCJ010004751">
    <property type="protein sequence ID" value="GEU62883.1"/>
    <property type="molecule type" value="Genomic_DNA"/>
</dbReference>
<accession>A0A6L2LM41</accession>
<organism evidence="2">
    <name type="scientific">Tanacetum cinerariifolium</name>
    <name type="common">Dalmatian daisy</name>
    <name type="synonym">Chrysanthemum cinerariifolium</name>
    <dbReference type="NCBI Taxonomy" id="118510"/>
    <lineage>
        <taxon>Eukaryota</taxon>
        <taxon>Viridiplantae</taxon>
        <taxon>Streptophyta</taxon>
        <taxon>Embryophyta</taxon>
        <taxon>Tracheophyta</taxon>
        <taxon>Spermatophyta</taxon>
        <taxon>Magnoliopsida</taxon>
        <taxon>eudicotyledons</taxon>
        <taxon>Gunneridae</taxon>
        <taxon>Pentapetalae</taxon>
        <taxon>asterids</taxon>
        <taxon>campanulids</taxon>
        <taxon>Asterales</taxon>
        <taxon>Asteraceae</taxon>
        <taxon>Asteroideae</taxon>
        <taxon>Anthemideae</taxon>
        <taxon>Anthemidinae</taxon>
        <taxon>Tanacetum</taxon>
    </lineage>
</organism>
<feature type="compositionally biased region" description="Polar residues" evidence="1">
    <location>
        <begin position="1"/>
        <end position="19"/>
    </location>
</feature>
<evidence type="ECO:0000313" key="2">
    <source>
        <dbReference type="EMBL" id="GEU62883.1"/>
    </source>
</evidence>
<sequence>MNTASSLGTGSLPSNTIPNPQEELKLSPLEVVLTESTNNVPPLVVQPSPASTSFSTISSSKMPEVTKDTVQPSTENIQPPVLSLPELTSTQMILELADRSTARPTGIAEDVFVKVGKFHFPTDFVVVDYVVDPRVPLILGRSFLKTGRALIDVYSEELTFRVDDEAITFKVGQTSKYSYNDDASINRVNVIDLACEEYVKEGDDFILEEIEACLTSELIPLRIDDTDLELEGDIRLLEELLNNDPSLSHLPPKELNVEEIKTVKSFIDEPSELEFKDLPSHLEYAYLEGTDKLPVIIVKGLKDDEKEALLKVLKSHKRAITWKISDIKGIDPRFCTNKILMVDDFKPTVQSQRRVNLKIHEVKENQEKDKIGSKPDTNGKRGEARKCLKQLHLKRKKNQRKQKKNGRKRIHGSKVIKLLKKEEKKRAKNAIPPKFKSRGQNCQVPHRCDARTSHVIIHITVRD</sequence>
<dbReference type="InterPro" id="IPR021109">
    <property type="entry name" value="Peptidase_aspartic_dom_sf"/>
</dbReference>
<comment type="caution">
    <text evidence="2">The sequence shown here is derived from an EMBL/GenBank/DDBJ whole genome shotgun (WGS) entry which is preliminary data.</text>
</comment>
<proteinExistence type="predicted"/>
<gene>
    <name evidence="2" type="ORF">Tci_034861</name>
</gene>
<feature type="compositionally biased region" description="Polar residues" evidence="1">
    <location>
        <begin position="68"/>
        <end position="77"/>
    </location>
</feature>
<dbReference type="PANTHER" id="PTHR33067:SF9">
    <property type="entry name" value="RNA-DIRECTED DNA POLYMERASE"/>
    <property type="match status" value="1"/>
</dbReference>
<keyword evidence="2" id="KW-0548">Nucleotidyltransferase</keyword>
<keyword evidence="2" id="KW-0239">DNA-directed DNA polymerase</keyword>
<name>A0A6L2LM41_TANCI</name>
<evidence type="ECO:0000256" key="1">
    <source>
        <dbReference type="SAM" id="MobiDB-lite"/>
    </source>
</evidence>
<keyword evidence="2" id="KW-0808">Transferase</keyword>
<reference evidence="2" key="1">
    <citation type="journal article" date="2019" name="Sci. Rep.">
        <title>Draft genome of Tanacetum cinerariifolium, the natural source of mosquito coil.</title>
        <authorList>
            <person name="Yamashiro T."/>
            <person name="Shiraishi A."/>
            <person name="Satake H."/>
            <person name="Nakayama K."/>
        </authorList>
    </citation>
    <scope>NUCLEOTIDE SEQUENCE</scope>
</reference>
<feature type="region of interest" description="Disordered" evidence="1">
    <location>
        <begin position="362"/>
        <end position="384"/>
    </location>
</feature>
<dbReference type="GO" id="GO:0003887">
    <property type="term" value="F:DNA-directed DNA polymerase activity"/>
    <property type="evidence" value="ECO:0007669"/>
    <property type="project" value="UniProtKB-KW"/>
</dbReference>
<dbReference type="Gene3D" id="2.40.70.10">
    <property type="entry name" value="Acid Proteases"/>
    <property type="match status" value="1"/>
</dbReference>
<protein>
    <submittedName>
        <fullName evidence="2">DNA-directed DNA polymerase</fullName>
    </submittedName>
</protein>
<dbReference type="AlphaFoldDB" id="A0A6L2LM41"/>
<feature type="region of interest" description="Disordered" evidence="1">
    <location>
        <begin position="394"/>
        <end position="413"/>
    </location>
</feature>
<feature type="region of interest" description="Disordered" evidence="1">
    <location>
        <begin position="54"/>
        <end position="80"/>
    </location>
</feature>
<feature type="region of interest" description="Disordered" evidence="1">
    <location>
        <begin position="1"/>
        <end position="21"/>
    </location>
</feature>
<dbReference type="PANTHER" id="PTHR33067">
    <property type="entry name" value="RNA-DIRECTED DNA POLYMERASE-RELATED"/>
    <property type="match status" value="1"/>
</dbReference>